<keyword evidence="2" id="KW-0378">Hydrolase</keyword>
<evidence type="ECO:0000256" key="1">
    <source>
        <dbReference type="ARBA" id="ARBA00001946"/>
    </source>
</evidence>
<protein>
    <recommendedName>
        <fullName evidence="3">Nudix hydrolase domain-containing protein</fullName>
    </recommendedName>
</protein>
<dbReference type="RefSeq" id="WP_018747411.1">
    <property type="nucleotide sequence ID" value="NZ_BSOZ01000018.1"/>
</dbReference>
<evidence type="ECO:0000313" key="4">
    <source>
        <dbReference type="EMBL" id="GLS04436.1"/>
    </source>
</evidence>
<dbReference type="EMBL" id="BSOZ01000018">
    <property type="protein sequence ID" value="GLS04436.1"/>
    <property type="molecule type" value="Genomic_DNA"/>
</dbReference>
<evidence type="ECO:0000259" key="3">
    <source>
        <dbReference type="PROSITE" id="PS51462"/>
    </source>
</evidence>
<keyword evidence="5" id="KW-1185">Reference proteome</keyword>
<evidence type="ECO:0000256" key="2">
    <source>
        <dbReference type="ARBA" id="ARBA00022801"/>
    </source>
</evidence>
<dbReference type="PANTHER" id="PTHR43046">
    <property type="entry name" value="GDP-MANNOSE MANNOSYL HYDROLASE"/>
    <property type="match status" value="1"/>
</dbReference>
<organism evidence="4 5">
    <name type="scientific">Chitiniphilus shinanonensis</name>
    <dbReference type="NCBI Taxonomy" id="553088"/>
    <lineage>
        <taxon>Bacteria</taxon>
        <taxon>Pseudomonadati</taxon>
        <taxon>Pseudomonadota</taxon>
        <taxon>Betaproteobacteria</taxon>
        <taxon>Neisseriales</taxon>
        <taxon>Chitinibacteraceae</taxon>
        <taxon>Chitiniphilus</taxon>
    </lineage>
</organism>
<feature type="domain" description="Nudix hydrolase" evidence="3">
    <location>
        <begin position="1"/>
        <end position="127"/>
    </location>
</feature>
<comment type="caution">
    <text evidence="4">The sequence shown here is derived from an EMBL/GenBank/DDBJ whole genome shotgun (WGS) entry which is preliminary data.</text>
</comment>
<dbReference type="InterPro" id="IPR000086">
    <property type="entry name" value="NUDIX_hydrolase_dom"/>
</dbReference>
<proteinExistence type="predicted"/>
<dbReference type="InterPro" id="IPR015797">
    <property type="entry name" value="NUDIX_hydrolase-like_dom_sf"/>
</dbReference>
<dbReference type="PROSITE" id="PS51462">
    <property type="entry name" value="NUDIX"/>
    <property type="match status" value="1"/>
</dbReference>
<gene>
    <name evidence="4" type="ORF">GCM10007860_15830</name>
</gene>
<dbReference type="SUPFAM" id="SSF55811">
    <property type="entry name" value="Nudix"/>
    <property type="match status" value="1"/>
</dbReference>
<dbReference type="Proteomes" id="UP001156836">
    <property type="component" value="Unassembled WGS sequence"/>
</dbReference>
<dbReference type="Pfam" id="PF00293">
    <property type="entry name" value="NUDIX"/>
    <property type="match status" value="1"/>
</dbReference>
<accession>A0ABQ6BV96</accession>
<sequence length="144" mass="15472">MPAIEVVTLATLRHGRLLTVRKRGTTRFMLPGGKPEPGESPLQSLIRELDEELGCAPDPAQLQMLGCFSAAAANEPGHIVRATVYLGPLTGEPRRRAEIDELAWIDPAAPHLPLAPLLQQAVLPALLRRLAEAPLSPGSIPRSD</sequence>
<name>A0ABQ6BV96_9NEIS</name>
<dbReference type="CDD" id="cd04690">
    <property type="entry name" value="NUDIX_Hydrolase"/>
    <property type="match status" value="1"/>
</dbReference>
<comment type="cofactor">
    <cofactor evidence="1">
        <name>Mg(2+)</name>
        <dbReference type="ChEBI" id="CHEBI:18420"/>
    </cofactor>
</comment>
<dbReference type="Gene3D" id="3.90.79.10">
    <property type="entry name" value="Nucleoside Triphosphate Pyrophosphohydrolase"/>
    <property type="match status" value="1"/>
</dbReference>
<dbReference type="PANTHER" id="PTHR43046:SF2">
    <property type="entry name" value="8-OXO-DGTP DIPHOSPHATASE-RELATED"/>
    <property type="match status" value="1"/>
</dbReference>
<evidence type="ECO:0000313" key="5">
    <source>
        <dbReference type="Proteomes" id="UP001156836"/>
    </source>
</evidence>
<reference evidence="5" key="1">
    <citation type="journal article" date="2019" name="Int. J. Syst. Evol. Microbiol.">
        <title>The Global Catalogue of Microorganisms (GCM) 10K type strain sequencing project: providing services to taxonomists for standard genome sequencing and annotation.</title>
        <authorList>
            <consortium name="The Broad Institute Genomics Platform"/>
            <consortium name="The Broad Institute Genome Sequencing Center for Infectious Disease"/>
            <person name="Wu L."/>
            <person name="Ma J."/>
        </authorList>
    </citation>
    <scope>NUCLEOTIDE SEQUENCE [LARGE SCALE GENOMIC DNA]</scope>
    <source>
        <strain evidence="5">NBRC 104970</strain>
    </source>
</reference>